<evidence type="ECO:0000313" key="3">
    <source>
        <dbReference type="Proteomes" id="UP001501035"/>
    </source>
</evidence>
<comment type="caution">
    <text evidence="2">The sequence shown here is derived from an EMBL/GenBank/DDBJ whole genome shotgun (WGS) entry which is preliminary data.</text>
</comment>
<evidence type="ECO:0000313" key="2">
    <source>
        <dbReference type="EMBL" id="GAA3024987.1"/>
    </source>
</evidence>
<keyword evidence="3" id="KW-1185">Reference proteome</keyword>
<dbReference type="Proteomes" id="UP001501035">
    <property type="component" value="Unassembled WGS sequence"/>
</dbReference>
<proteinExistence type="predicted"/>
<dbReference type="EMBL" id="BAAAVS010000002">
    <property type="protein sequence ID" value="GAA3024987.1"/>
    <property type="molecule type" value="Genomic_DNA"/>
</dbReference>
<sequence length="222" mass="23411">MTGACWSTAICTESERHALGLATDGEWLLTCRLSDGHLGEHATDASVHPRRDRRTWLIWNNRAIHRLLDREPCPMNNRAGSPCLLFATHGGMHYYGAPVQSGHSPVPSGSIDSPDVRMPGARVEAARNGVESSAATLKVAVAGMRTFGSGPLDVDVDVAAERPAGGNPRPRPIGDSGPRPVGEAIAARSGSDAEADDEVAAALVELATAIGRLAEAVRRRAE</sequence>
<dbReference type="RefSeq" id="WP_290703896.1">
    <property type="nucleotide sequence ID" value="NZ_BAAAVS010000002.1"/>
</dbReference>
<organism evidence="2 3">
    <name type="scientific">Gordonia defluvii</name>
    <dbReference type="NCBI Taxonomy" id="283718"/>
    <lineage>
        <taxon>Bacteria</taxon>
        <taxon>Bacillati</taxon>
        <taxon>Actinomycetota</taxon>
        <taxon>Actinomycetes</taxon>
        <taxon>Mycobacteriales</taxon>
        <taxon>Gordoniaceae</taxon>
        <taxon>Gordonia</taxon>
    </lineage>
</organism>
<feature type="region of interest" description="Disordered" evidence="1">
    <location>
        <begin position="160"/>
        <end position="194"/>
    </location>
</feature>
<reference evidence="3" key="1">
    <citation type="journal article" date="2019" name="Int. J. Syst. Evol. Microbiol.">
        <title>The Global Catalogue of Microorganisms (GCM) 10K type strain sequencing project: providing services to taxonomists for standard genome sequencing and annotation.</title>
        <authorList>
            <consortium name="The Broad Institute Genomics Platform"/>
            <consortium name="The Broad Institute Genome Sequencing Center for Infectious Disease"/>
            <person name="Wu L."/>
            <person name="Ma J."/>
        </authorList>
    </citation>
    <scope>NUCLEOTIDE SEQUENCE [LARGE SCALE GENOMIC DNA]</scope>
    <source>
        <strain evidence="3">JCM 14234</strain>
    </source>
</reference>
<accession>A0ABP6KZS1</accession>
<protein>
    <submittedName>
        <fullName evidence="2">Uncharacterized protein</fullName>
    </submittedName>
</protein>
<evidence type="ECO:0000256" key="1">
    <source>
        <dbReference type="SAM" id="MobiDB-lite"/>
    </source>
</evidence>
<name>A0ABP6KZS1_9ACTN</name>
<gene>
    <name evidence="2" type="ORF">GCM10010528_03640</name>
</gene>